<accession>A0A2P7Z1N1</accession>
<feature type="signal peptide" evidence="1">
    <location>
        <begin position="1"/>
        <end position="19"/>
    </location>
</feature>
<dbReference type="Proteomes" id="UP000243723">
    <property type="component" value="Unassembled WGS sequence"/>
</dbReference>
<reference evidence="2 3" key="1">
    <citation type="submission" date="2017-05" db="EMBL/GenBank/DDBJ databases">
        <title>Draft genome sequence of Elsinoe australis.</title>
        <authorList>
            <person name="Cheng Q."/>
        </authorList>
    </citation>
    <scope>NUCLEOTIDE SEQUENCE [LARGE SCALE GENOMIC DNA]</scope>
    <source>
        <strain evidence="2 3">NL1</strain>
    </source>
</reference>
<dbReference type="EMBL" id="NHZQ01000335">
    <property type="protein sequence ID" value="PSK42122.1"/>
    <property type="molecule type" value="Genomic_DNA"/>
</dbReference>
<organism evidence="2 3">
    <name type="scientific">Elsinoe australis</name>
    <dbReference type="NCBI Taxonomy" id="40998"/>
    <lineage>
        <taxon>Eukaryota</taxon>
        <taxon>Fungi</taxon>
        <taxon>Dikarya</taxon>
        <taxon>Ascomycota</taxon>
        <taxon>Pezizomycotina</taxon>
        <taxon>Dothideomycetes</taxon>
        <taxon>Dothideomycetidae</taxon>
        <taxon>Myriangiales</taxon>
        <taxon>Elsinoaceae</taxon>
        <taxon>Elsinoe</taxon>
    </lineage>
</organism>
<protein>
    <submittedName>
        <fullName evidence="2">Origin recognition complex subunit 1</fullName>
    </submittedName>
</protein>
<feature type="chain" id="PRO_5015107257" evidence="1">
    <location>
        <begin position="20"/>
        <end position="104"/>
    </location>
</feature>
<dbReference type="OrthoDB" id="3658240at2759"/>
<proteinExistence type="predicted"/>
<evidence type="ECO:0000313" key="2">
    <source>
        <dbReference type="EMBL" id="PSK42122.1"/>
    </source>
</evidence>
<sequence>MHFSHLAIFAGVLPLLAIAGPVANNNPLEKRGIDICNRKRTVGDACKFGSRNNAPHICGANDPSAILHCVNGKWALERRCPLAEHCACSTSNDVFCQAPIRPPV</sequence>
<keyword evidence="3" id="KW-1185">Reference proteome</keyword>
<keyword evidence="1" id="KW-0732">Signal</keyword>
<evidence type="ECO:0000313" key="3">
    <source>
        <dbReference type="Proteomes" id="UP000243723"/>
    </source>
</evidence>
<comment type="caution">
    <text evidence="2">The sequence shown here is derived from an EMBL/GenBank/DDBJ whole genome shotgun (WGS) entry which is preliminary data.</text>
</comment>
<evidence type="ECO:0000256" key="1">
    <source>
        <dbReference type="SAM" id="SignalP"/>
    </source>
</evidence>
<name>A0A2P7Z1N1_9PEZI</name>
<dbReference type="AlphaFoldDB" id="A0A2P7Z1N1"/>
<gene>
    <name evidence="2" type="ORF">B9Z65_4036</name>
</gene>